<dbReference type="FunCoup" id="S2J3L2">
    <property type="interactions" value="240"/>
</dbReference>
<dbReference type="VEuPathDB" id="FungiDB:HMPREF1544_10563"/>
<feature type="domain" description="Vid27 N-terminal" evidence="3">
    <location>
        <begin position="6"/>
        <end position="150"/>
    </location>
</feature>
<reference evidence="5" key="1">
    <citation type="submission" date="2013-05" db="EMBL/GenBank/DDBJ databases">
        <title>The Genome sequence of Mucor circinelloides f. circinelloides 1006PhL.</title>
        <authorList>
            <consortium name="The Broad Institute Genomics Platform"/>
            <person name="Cuomo C."/>
            <person name="Earl A."/>
            <person name="Findley K."/>
            <person name="Lee S.C."/>
            <person name="Walker B."/>
            <person name="Young S."/>
            <person name="Zeng Q."/>
            <person name="Gargeya S."/>
            <person name="Fitzgerald M."/>
            <person name="Haas B."/>
            <person name="Abouelleil A."/>
            <person name="Allen A.W."/>
            <person name="Alvarado L."/>
            <person name="Arachchi H.M."/>
            <person name="Berlin A.M."/>
            <person name="Chapman S.B."/>
            <person name="Gainer-Dewar J."/>
            <person name="Goldberg J."/>
            <person name="Griggs A."/>
            <person name="Gujja S."/>
            <person name="Hansen M."/>
            <person name="Howarth C."/>
            <person name="Imamovic A."/>
            <person name="Ireland A."/>
            <person name="Larimer J."/>
            <person name="McCowan C."/>
            <person name="Murphy C."/>
            <person name="Pearson M."/>
            <person name="Poon T.W."/>
            <person name="Priest M."/>
            <person name="Roberts A."/>
            <person name="Saif S."/>
            <person name="Shea T."/>
            <person name="Sisk P."/>
            <person name="Sykes S."/>
            <person name="Wortman J."/>
            <person name="Nusbaum C."/>
            <person name="Birren B."/>
        </authorList>
    </citation>
    <scope>NUCLEOTIDE SEQUENCE [LARGE SCALE GENOMIC DNA]</scope>
    <source>
        <strain evidence="5">1006PhL</strain>
    </source>
</reference>
<name>S2J3L2_MUCC1</name>
<dbReference type="InterPro" id="IPR040979">
    <property type="entry name" value="Vid27_N"/>
</dbReference>
<evidence type="ECO:0000313" key="5">
    <source>
        <dbReference type="Proteomes" id="UP000014254"/>
    </source>
</evidence>
<evidence type="ECO:0000259" key="1">
    <source>
        <dbReference type="Pfam" id="PF08553"/>
    </source>
</evidence>
<evidence type="ECO:0008006" key="6">
    <source>
        <dbReference type="Google" id="ProtNLM"/>
    </source>
</evidence>
<dbReference type="AlphaFoldDB" id="S2J3L2"/>
<evidence type="ECO:0000313" key="4">
    <source>
        <dbReference type="EMBL" id="EPB82717.1"/>
    </source>
</evidence>
<gene>
    <name evidence="4" type="ORF">HMPREF1544_10563</name>
</gene>
<dbReference type="GO" id="GO:0005737">
    <property type="term" value="C:cytoplasm"/>
    <property type="evidence" value="ECO:0007669"/>
    <property type="project" value="TreeGrafter"/>
</dbReference>
<organism evidence="4 5">
    <name type="scientific">Mucor circinelloides f. circinelloides (strain 1006PhL)</name>
    <name type="common">Mucormycosis agent</name>
    <name type="synonym">Calyptromyces circinelloides</name>
    <dbReference type="NCBI Taxonomy" id="1220926"/>
    <lineage>
        <taxon>Eukaryota</taxon>
        <taxon>Fungi</taxon>
        <taxon>Fungi incertae sedis</taxon>
        <taxon>Mucoromycota</taxon>
        <taxon>Mucoromycotina</taxon>
        <taxon>Mucoromycetes</taxon>
        <taxon>Mucorales</taxon>
        <taxon>Mucorineae</taxon>
        <taxon>Mucoraceae</taxon>
        <taxon>Mucor</taxon>
    </lineage>
</organism>
<dbReference type="PANTHER" id="PTHR31913:SF0">
    <property type="entry name" value="VACUOLAR IMPORT AND DEGRADATION PROTEIN 27"/>
    <property type="match status" value="1"/>
</dbReference>
<dbReference type="Pfam" id="PF17748">
    <property type="entry name" value="VID27_N"/>
    <property type="match status" value="1"/>
</dbReference>
<dbReference type="Proteomes" id="UP000014254">
    <property type="component" value="Unassembled WGS sequence"/>
</dbReference>
<evidence type="ECO:0000259" key="2">
    <source>
        <dbReference type="Pfam" id="PF17747"/>
    </source>
</evidence>
<dbReference type="GO" id="GO:0005634">
    <property type="term" value="C:nucleus"/>
    <property type="evidence" value="ECO:0007669"/>
    <property type="project" value="TreeGrafter"/>
</dbReference>
<sequence length="710" mass="81240">MSYRNIYFDMEQPVLFSLNEGQFSAQYRNDYRHMTVEHIFDSAALQIRRTSTPYQYELRVKASCDSKYAAEQVFPVNESMQLRLCRSNYTENGISVIWYSQECDESFEFSCGESMETDHIKLFMLLLYDCIYENSYQTPRSNTTEADIKHLFPVRAAPKLSSSFLTKQDTQKQLCYKFEHLILELSVQRNMSAPIEFDYVQYKGSKLSKSHSITENISSLQAELYEYIPEKESFIVRADVCTVDLVRLQNNFTFALIVSGNQHVPSLSQIVDHQINPNFNKTAKTFTWNYVESGRIYAFMLKIPTDELYDDFSASFAQCLFENSTRIPFRKSRKSDQNYVISAFGNSVLDDFDPLEYTFEETTTDDDCDDPAKDDTPLHVSSEERAFFDAFSSSKSPILLYAPATSRLFVFENDSIAIYQQLQGNMQFRKAIYDIKTLNNHELHVNQAILYKQEAQLLLLDTQNPHNTNKIHKFDIAEGKVVDEWQIEDEGSLLYITPSFKSAPQSDEQTICGITSSAVFRIDPLQAGNNKIKSSEYKKHITKTNFSVAATTEAGHLAVAGNRGDIKLFDALNTMAKMTLPPIGEPILALDTTASGRYIVATCADFLMLVEVEGQHTDNKPTPIILRLQSKHVMLMQNFKKFTRAYFDGENRIMASTGQYLIMWSLQDIYHGRIDTYKIKKLDELALASCQSSANNNIIVAVRSLHHSLL</sequence>
<dbReference type="OMA" id="RLNETKW"/>
<dbReference type="InterPro" id="IPR040458">
    <property type="entry name" value="Vid27"/>
</dbReference>
<keyword evidence="5" id="KW-1185">Reference proteome</keyword>
<dbReference type="eggNOG" id="KOG2395">
    <property type="taxonomic scope" value="Eukaryota"/>
</dbReference>
<feature type="domain" description="Vid27 PH-like" evidence="2">
    <location>
        <begin position="217"/>
        <end position="322"/>
    </location>
</feature>
<accession>S2J3L2</accession>
<dbReference type="InParanoid" id="S2J3L2"/>
<dbReference type="InterPro" id="IPR040768">
    <property type="entry name" value="Vid27_PH"/>
</dbReference>
<dbReference type="EMBL" id="KE124102">
    <property type="protein sequence ID" value="EPB82717.1"/>
    <property type="molecule type" value="Genomic_DNA"/>
</dbReference>
<dbReference type="Pfam" id="PF17747">
    <property type="entry name" value="VID27_PH"/>
    <property type="match status" value="1"/>
</dbReference>
<dbReference type="SUPFAM" id="SSF69322">
    <property type="entry name" value="Tricorn protease domain 2"/>
    <property type="match status" value="1"/>
</dbReference>
<dbReference type="OrthoDB" id="10251113at2759"/>
<protein>
    <recommendedName>
        <fullName evidence="6">Vacuolar import/degradation Vid27 C-terminal domain-containing protein</fullName>
    </recommendedName>
</protein>
<dbReference type="PANTHER" id="PTHR31913">
    <property type="entry name" value="VACUOLAR IMPORT AND DEGRADATION PROTEIN 27"/>
    <property type="match status" value="1"/>
</dbReference>
<evidence type="ECO:0000259" key="3">
    <source>
        <dbReference type="Pfam" id="PF17748"/>
    </source>
</evidence>
<feature type="domain" description="Vacuolar import/degradation Vid27 C-terminal" evidence="1">
    <location>
        <begin position="405"/>
        <end position="703"/>
    </location>
</feature>
<dbReference type="Pfam" id="PF08553">
    <property type="entry name" value="VID27"/>
    <property type="match status" value="1"/>
</dbReference>
<dbReference type="InterPro" id="IPR013863">
    <property type="entry name" value="VID27_C"/>
</dbReference>
<proteinExistence type="predicted"/>